<dbReference type="SMART" id="SM00530">
    <property type="entry name" value="HTH_XRE"/>
    <property type="match status" value="1"/>
</dbReference>
<evidence type="ECO:0000313" key="3">
    <source>
        <dbReference type="Proteomes" id="UP000219048"/>
    </source>
</evidence>
<dbReference type="RefSeq" id="WP_097047136.1">
    <property type="nucleotide sequence ID" value="NZ_OBEH01000006.1"/>
</dbReference>
<feature type="domain" description="HTH cro/C1-type" evidence="1">
    <location>
        <begin position="18"/>
        <end position="72"/>
    </location>
</feature>
<dbReference type="OrthoDB" id="9814553at2"/>
<dbReference type="CDD" id="cd00093">
    <property type="entry name" value="HTH_XRE"/>
    <property type="match status" value="1"/>
</dbReference>
<accession>A0A285MWY1</accession>
<proteinExistence type="predicted"/>
<gene>
    <name evidence="2" type="ORF">SAMN06265377_3552</name>
</gene>
<dbReference type="AlphaFoldDB" id="A0A285MWY1"/>
<dbReference type="Pfam" id="PF01381">
    <property type="entry name" value="HTH_3"/>
    <property type="match status" value="1"/>
</dbReference>
<dbReference type="GO" id="GO:0003677">
    <property type="term" value="F:DNA binding"/>
    <property type="evidence" value="ECO:0007669"/>
    <property type="project" value="InterPro"/>
</dbReference>
<dbReference type="SUPFAM" id="SSF47413">
    <property type="entry name" value="lambda repressor-like DNA-binding domains"/>
    <property type="match status" value="1"/>
</dbReference>
<dbReference type="Gene3D" id="1.10.260.40">
    <property type="entry name" value="lambda repressor-like DNA-binding domains"/>
    <property type="match status" value="1"/>
</dbReference>
<dbReference type="Proteomes" id="UP000219048">
    <property type="component" value="Unassembled WGS sequence"/>
</dbReference>
<dbReference type="InterPro" id="IPR001387">
    <property type="entry name" value="Cro/C1-type_HTH"/>
</dbReference>
<sequence length="93" mass="10672">MPKDYSKTELEQELAHCLQKLREEKGISQEALGVQIGKGQSDIAKLENGSKRVTVLDLLLWMTALDISYKRLEEIILPLFTKLNSKKSLWDKK</sequence>
<organism evidence="2 3">
    <name type="scientific">Flagellimonas pacifica</name>
    <dbReference type="NCBI Taxonomy" id="1247520"/>
    <lineage>
        <taxon>Bacteria</taxon>
        <taxon>Pseudomonadati</taxon>
        <taxon>Bacteroidota</taxon>
        <taxon>Flavobacteriia</taxon>
        <taxon>Flavobacteriales</taxon>
        <taxon>Flavobacteriaceae</taxon>
        <taxon>Flagellimonas</taxon>
    </lineage>
</organism>
<keyword evidence="3" id="KW-1185">Reference proteome</keyword>
<name>A0A285MWY1_9FLAO</name>
<dbReference type="EMBL" id="OBEH01000006">
    <property type="protein sequence ID" value="SNZ01710.1"/>
    <property type="molecule type" value="Genomic_DNA"/>
</dbReference>
<dbReference type="PROSITE" id="PS50943">
    <property type="entry name" value="HTH_CROC1"/>
    <property type="match status" value="1"/>
</dbReference>
<dbReference type="InterPro" id="IPR010982">
    <property type="entry name" value="Lambda_DNA-bd_dom_sf"/>
</dbReference>
<evidence type="ECO:0000259" key="1">
    <source>
        <dbReference type="PROSITE" id="PS50943"/>
    </source>
</evidence>
<reference evidence="3" key="1">
    <citation type="submission" date="2017-09" db="EMBL/GenBank/DDBJ databases">
        <authorList>
            <person name="Varghese N."/>
            <person name="Submissions S."/>
        </authorList>
    </citation>
    <scope>NUCLEOTIDE SEQUENCE [LARGE SCALE GENOMIC DNA]</scope>
    <source>
        <strain evidence="3">DSM 25885</strain>
    </source>
</reference>
<protein>
    <submittedName>
        <fullName evidence="2">Helix-turn-helix</fullName>
    </submittedName>
</protein>
<evidence type="ECO:0000313" key="2">
    <source>
        <dbReference type="EMBL" id="SNZ01710.1"/>
    </source>
</evidence>